<dbReference type="InterPro" id="IPR045621">
    <property type="entry name" value="BPD_transp_1_N"/>
</dbReference>
<organism evidence="9 10">
    <name type="scientific">Polaromonas jejuensis</name>
    <dbReference type="NCBI Taxonomy" id="457502"/>
    <lineage>
        <taxon>Bacteria</taxon>
        <taxon>Pseudomonadati</taxon>
        <taxon>Pseudomonadota</taxon>
        <taxon>Betaproteobacteria</taxon>
        <taxon>Burkholderiales</taxon>
        <taxon>Comamonadaceae</taxon>
        <taxon>Polaromonas</taxon>
    </lineage>
</organism>
<feature type="transmembrane region" description="Helical" evidence="7">
    <location>
        <begin position="273"/>
        <end position="298"/>
    </location>
</feature>
<evidence type="ECO:0000256" key="6">
    <source>
        <dbReference type="ARBA" id="ARBA00023136"/>
    </source>
</evidence>
<evidence type="ECO:0000313" key="10">
    <source>
        <dbReference type="Proteomes" id="UP001596084"/>
    </source>
</evidence>
<dbReference type="Pfam" id="PF19300">
    <property type="entry name" value="BPD_transp_1_N"/>
    <property type="match status" value="1"/>
</dbReference>
<evidence type="ECO:0000313" key="9">
    <source>
        <dbReference type="EMBL" id="MFC5522716.1"/>
    </source>
</evidence>
<dbReference type="PANTHER" id="PTHR43163:SF7">
    <property type="entry name" value="DIPEPTIDE-TRANSPORT INTEGRAL MEMBRANE PROTEIN ABC TRANSPORTER DPPB-RELATED"/>
    <property type="match status" value="1"/>
</dbReference>
<evidence type="ECO:0000256" key="4">
    <source>
        <dbReference type="ARBA" id="ARBA00022692"/>
    </source>
</evidence>
<evidence type="ECO:0000256" key="5">
    <source>
        <dbReference type="ARBA" id="ARBA00022989"/>
    </source>
</evidence>
<accession>A0ABW0QDT6</accession>
<comment type="caution">
    <text evidence="9">The sequence shown here is derived from an EMBL/GenBank/DDBJ whole genome shotgun (WGS) entry which is preliminary data.</text>
</comment>
<sequence>MIHYLLRRLLVSLLLIAFVSLISFALVFASGNPAARLAGEAGTAADAANLMTQYGFDQPIVMQYLKWLGGAFRGHFGDSLYFHRPVGELLAQHFALTARLGAMAMLLALAVAIPLGVAAGRWKGSWVDKLALTLASLGQAMPPFCLAFLLIIVFSVQRTWLPASGFDTWRHYLMPTATLAVFAMPAIIRLMRSEMDTVLRSDYIRTARAMGLVERKVVLKYALRNALRPTVSLAAAQMGALLAGSVVVETVFAINGAGQLAWISILRGDFPTIQALILVFSLFYIVLTMCADIANGWLDPRVRTQG</sequence>
<dbReference type="PANTHER" id="PTHR43163">
    <property type="entry name" value="DIPEPTIDE TRANSPORT SYSTEM PERMEASE PROTEIN DPPB-RELATED"/>
    <property type="match status" value="1"/>
</dbReference>
<dbReference type="InterPro" id="IPR000515">
    <property type="entry name" value="MetI-like"/>
</dbReference>
<keyword evidence="5 7" id="KW-1133">Transmembrane helix</keyword>
<feature type="transmembrane region" description="Helical" evidence="7">
    <location>
        <begin position="94"/>
        <end position="118"/>
    </location>
</feature>
<evidence type="ECO:0000256" key="3">
    <source>
        <dbReference type="ARBA" id="ARBA00022475"/>
    </source>
</evidence>
<gene>
    <name evidence="9" type="ORF">ACFPP7_17640</name>
</gene>
<dbReference type="EMBL" id="JBHSMX010000056">
    <property type="protein sequence ID" value="MFC5522716.1"/>
    <property type="molecule type" value="Genomic_DNA"/>
</dbReference>
<dbReference type="Proteomes" id="UP001596084">
    <property type="component" value="Unassembled WGS sequence"/>
</dbReference>
<protein>
    <submittedName>
        <fullName evidence="9">ABC transporter permease</fullName>
    </submittedName>
</protein>
<keyword evidence="6 7" id="KW-0472">Membrane</keyword>
<evidence type="ECO:0000256" key="2">
    <source>
        <dbReference type="ARBA" id="ARBA00022448"/>
    </source>
</evidence>
<dbReference type="CDD" id="cd06261">
    <property type="entry name" value="TM_PBP2"/>
    <property type="match status" value="1"/>
</dbReference>
<dbReference type="RefSeq" id="WP_068835770.1">
    <property type="nucleotide sequence ID" value="NZ_JBHSMX010000056.1"/>
</dbReference>
<dbReference type="InterPro" id="IPR035906">
    <property type="entry name" value="MetI-like_sf"/>
</dbReference>
<feature type="transmembrane region" description="Helical" evidence="7">
    <location>
        <begin position="230"/>
        <end position="253"/>
    </location>
</feature>
<comment type="similarity">
    <text evidence="7">Belongs to the binding-protein-dependent transport system permease family.</text>
</comment>
<keyword evidence="2 7" id="KW-0813">Transport</keyword>
<feature type="domain" description="ABC transmembrane type-1" evidence="8">
    <location>
        <begin position="94"/>
        <end position="291"/>
    </location>
</feature>
<name>A0ABW0QDT6_9BURK</name>
<dbReference type="PROSITE" id="PS50928">
    <property type="entry name" value="ABC_TM1"/>
    <property type="match status" value="1"/>
</dbReference>
<reference evidence="10" key="1">
    <citation type="journal article" date="2019" name="Int. J. Syst. Evol. Microbiol.">
        <title>The Global Catalogue of Microorganisms (GCM) 10K type strain sequencing project: providing services to taxonomists for standard genome sequencing and annotation.</title>
        <authorList>
            <consortium name="The Broad Institute Genomics Platform"/>
            <consortium name="The Broad Institute Genome Sequencing Center for Infectious Disease"/>
            <person name="Wu L."/>
            <person name="Ma J."/>
        </authorList>
    </citation>
    <scope>NUCLEOTIDE SEQUENCE [LARGE SCALE GENOMIC DNA]</scope>
    <source>
        <strain evidence="10">CGMCC 4.7277</strain>
    </source>
</reference>
<keyword evidence="3" id="KW-1003">Cell membrane</keyword>
<feature type="transmembrane region" description="Helical" evidence="7">
    <location>
        <begin position="130"/>
        <end position="152"/>
    </location>
</feature>
<evidence type="ECO:0000256" key="1">
    <source>
        <dbReference type="ARBA" id="ARBA00004651"/>
    </source>
</evidence>
<proteinExistence type="inferred from homology"/>
<evidence type="ECO:0000256" key="7">
    <source>
        <dbReference type="RuleBase" id="RU363032"/>
    </source>
</evidence>
<keyword evidence="4 7" id="KW-0812">Transmembrane</keyword>
<feature type="transmembrane region" description="Helical" evidence="7">
    <location>
        <begin position="172"/>
        <end position="191"/>
    </location>
</feature>
<dbReference type="Gene3D" id="1.10.3720.10">
    <property type="entry name" value="MetI-like"/>
    <property type="match status" value="1"/>
</dbReference>
<keyword evidence="10" id="KW-1185">Reference proteome</keyword>
<evidence type="ECO:0000259" key="8">
    <source>
        <dbReference type="PROSITE" id="PS50928"/>
    </source>
</evidence>
<dbReference type="SUPFAM" id="SSF161098">
    <property type="entry name" value="MetI-like"/>
    <property type="match status" value="1"/>
</dbReference>
<dbReference type="Pfam" id="PF00528">
    <property type="entry name" value="BPD_transp_1"/>
    <property type="match status" value="1"/>
</dbReference>
<comment type="subcellular location">
    <subcellularLocation>
        <location evidence="1 7">Cell membrane</location>
        <topology evidence="1 7">Multi-pass membrane protein</topology>
    </subcellularLocation>
</comment>